<organism evidence="2 3">
    <name type="scientific">Apiospora marii</name>
    <dbReference type="NCBI Taxonomy" id="335849"/>
    <lineage>
        <taxon>Eukaryota</taxon>
        <taxon>Fungi</taxon>
        <taxon>Dikarya</taxon>
        <taxon>Ascomycota</taxon>
        <taxon>Pezizomycotina</taxon>
        <taxon>Sordariomycetes</taxon>
        <taxon>Xylariomycetidae</taxon>
        <taxon>Amphisphaeriales</taxon>
        <taxon>Apiosporaceae</taxon>
        <taxon>Apiospora</taxon>
    </lineage>
</organism>
<dbReference type="Proteomes" id="UP001396898">
    <property type="component" value="Unassembled WGS sequence"/>
</dbReference>
<evidence type="ECO:0000313" key="3">
    <source>
        <dbReference type="Proteomes" id="UP001396898"/>
    </source>
</evidence>
<evidence type="ECO:0000313" key="2">
    <source>
        <dbReference type="EMBL" id="KAK8033436.1"/>
    </source>
</evidence>
<feature type="region of interest" description="Disordered" evidence="1">
    <location>
        <begin position="1"/>
        <end position="25"/>
    </location>
</feature>
<reference evidence="2 3" key="1">
    <citation type="submission" date="2023-01" db="EMBL/GenBank/DDBJ databases">
        <title>Analysis of 21 Apiospora genomes using comparative genomics revels a genus with tremendous synthesis potential of carbohydrate active enzymes and secondary metabolites.</title>
        <authorList>
            <person name="Sorensen T."/>
        </authorList>
    </citation>
    <scope>NUCLEOTIDE SEQUENCE [LARGE SCALE GENOMIC DNA]</scope>
    <source>
        <strain evidence="2 3">CBS 20057</strain>
    </source>
</reference>
<sequence length="765" mass="84635">MAESSASSSPLAQPASPGQQDDDALPGAALMDMRILELQREQGHTRFFFPQDPLAAQAKPEDEDTFVLIEFPASSSIRCDGTKWSHVQLRMSAEKLLSTGSAVFKEKLVEVTPQMRKRRRQDHTGLVLPESIKYILDLTPPDMGDELAALVTILSVPESVRAWWQSGPRLNIKRSLVSGHDDACIDHAHVPEDCNPGGSQAKQQPSFQDQLPVVDLDDIVGPVPSRQVPDYCPIRHRATIIFIMEAILSDNSKSVLECLNSAIRVYTAVKLAKSLDCMHVVTDSVYTWALGHPSGNFIELLPEVSLELFWDLKVAEVVRGTFAILTVEGALELLGVPTDPSSNGAVTFNAHRVGPTTIFGRKRDALPDDIANAIQHARDGLVERTRVTLSQLRSDAVFDFLSLKDMASKSIPEWNQLSDIGETLGCTVPGRSAHVTVNPPVPVLTAYTEDQQIRLQGLRTAYNGLASALVEYFHSRLMESFTGIDCNFAPVDRDRKCYVPRSQFTCTSEIYKQLNEEQRLLTVYPWYKLRIKAEVDTKDDFFFQPIRGGSTLAQLAMVFDQYLLNSMTLFSELAPYYKRRSGGGMAFFRLETFREEYVEAMKSMYEKRKVSDVEFLTRSQHLALGSAEEELRYLPMWAGGYDDELGGIYDSNFVPNSENGPSGPGPAFHTAGSVPTEVSTIAPSTPTMCGTTTTDDDDDDAVTEGRSLAAAVSSSSVSTAARGQRPGIISREAQWMWESDDFMLESDPSEFDFAESGSDDDFPLD</sequence>
<accession>A0ABR1SGL2</accession>
<feature type="region of interest" description="Disordered" evidence="1">
    <location>
        <begin position="746"/>
        <end position="765"/>
    </location>
</feature>
<gene>
    <name evidence="2" type="ORF">PG991_002834</name>
</gene>
<keyword evidence="3" id="KW-1185">Reference proteome</keyword>
<evidence type="ECO:0000256" key="1">
    <source>
        <dbReference type="SAM" id="MobiDB-lite"/>
    </source>
</evidence>
<dbReference type="EMBL" id="JAQQWI010000006">
    <property type="protein sequence ID" value="KAK8033436.1"/>
    <property type="molecule type" value="Genomic_DNA"/>
</dbReference>
<feature type="compositionally biased region" description="Low complexity" evidence="1">
    <location>
        <begin position="1"/>
        <end position="19"/>
    </location>
</feature>
<proteinExistence type="predicted"/>
<protein>
    <submittedName>
        <fullName evidence="2">Uncharacterized protein</fullName>
    </submittedName>
</protein>
<comment type="caution">
    <text evidence="2">The sequence shown here is derived from an EMBL/GenBank/DDBJ whole genome shotgun (WGS) entry which is preliminary data.</text>
</comment>
<name>A0ABR1SGL2_9PEZI</name>